<accession>A0AA38C4L4</accession>
<sequence>FEELQGRMSQKRIQDEEQEPSSPGEKRPRLPTFAATIAEAVKVNTLQKFCSVLEPLLRRVVNEEVERALEKHIPAKSQPSTQQISGSASRNLQLQFRNRLSLPIFTGSRIEGEQCCPIQVGLIDASTGQIVTAGPESSMKVEIVVLEGDFEGNEEEDWTEEDFDNHVVRERDGKRPLLAGELIIYLKEGVGFLGELTFTDNSSWIRSRKFKLGARITTGCCNGIRIREAKTEAFTVKDHRGE</sequence>
<dbReference type="InterPro" id="IPR012416">
    <property type="entry name" value="CBP60"/>
</dbReference>
<feature type="domain" description="Calmodulin binding protein-like N-terminal" evidence="2">
    <location>
        <begin position="92"/>
        <end position="239"/>
    </location>
</feature>
<evidence type="ECO:0000313" key="4">
    <source>
        <dbReference type="Proteomes" id="UP000824469"/>
    </source>
</evidence>
<dbReference type="InterPro" id="IPR046831">
    <property type="entry name" value="Calmodulin_bind_N"/>
</dbReference>
<evidence type="ECO:0000313" key="3">
    <source>
        <dbReference type="EMBL" id="KAH9290789.1"/>
    </source>
</evidence>
<dbReference type="GO" id="GO:0003700">
    <property type="term" value="F:DNA-binding transcription factor activity"/>
    <property type="evidence" value="ECO:0007669"/>
    <property type="project" value="TreeGrafter"/>
</dbReference>
<dbReference type="GO" id="GO:0005634">
    <property type="term" value="C:nucleus"/>
    <property type="evidence" value="ECO:0007669"/>
    <property type="project" value="TreeGrafter"/>
</dbReference>
<gene>
    <name evidence="3" type="ORF">KI387_034906</name>
</gene>
<dbReference type="GO" id="GO:0005516">
    <property type="term" value="F:calmodulin binding"/>
    <property type="evidence" value="ECO:0007669"/>
    <property type="project" value="InterPro"/>
</dbReference>
<feature type="region of interest" description="Disordered" evidence="1">
    <location>
        <begin position="1"/>
        <end position="29"/>
    </location>
</feature>
<organism evidence="3 4">
    <name type="scientific">Taxus chinensis</name>
    <name type="common">Chinese yew</name>
    <name type="synonym">Taxus wallichiana var. chinensis</name>
    <dbReference type="NCBI Taxonomy" id="29808"/>
    <lineage>
        <taxon>Eukaryota</taxon>
        <taxon>Viridiplantae</taxon>
        <taxon>Streptophyta</taxon>
        <taxon>Embryophyta</taxon>
        <taxon>Tracheophyta</taxon>
        <taxon>Spermatophyta</taxon>
        <taxon>Pinopsida</taxon>
        <taxon>Pinidae</taxon>
        <taxon>Conifers II</taxon>
        <taxon>Cupressales</taxon>
        <taxon>Taxaceae</taxon>
        <taxon>Taxus</taxon>
    </lineage>
</organism>
<dbReference type="GO" id="GO:0043565">
    <property type="term" value="F:sequence-specific DNA binding"/>
    <property type="evidence" value="ECO:0007669"/>
    <property type="project" value="TreeGrafter"/>
</dbReference>
<dbReference type="PANTHER" id="PTHR31713">
    <property type="entry name" value="OS02G0177800 PROTEIN"/>
    <property type="match status" value="1"/>
</dbReference>
<dbReference type="EMBL" id="JAHRHJ020003813">
    <property type="protein sequence ID" value="KAH9290789.1"/>
    <property type="molecule type" value="Genomic_DNA"/>
</dbReference>
<feature type="non-terminal residue" evidence="3">
    <location>
        <position position="1"/>
    </location>
</feature>
<dbReference type="PANTHER" id="PTHR31713:SF96">
    <property type="entry name" value="OS02G0562300 PROTEIN"/>
    <property type="match status" value="1"/>
</dbReference>
<reference evidence="3 4" key="1">
    <citation type="journal article" date="2021" name="Nat. Plants">
        <title>The Taxus genome provides insights into paclitaxel biosynthesis.</title>
        <authorList>
            <person name="Xiong X."/>
            <person name="Gou J."/>
            <person name="Liao Q."/>
            <person name="Li Y."/>
            <person name="Zhou Q."/>
            <person name="Bi G."/>
            <person name="Li C."/>
            <person name="Du R."/>
            <person name="Wang X."/>
            <person name="Sun T."/>
            <person name="Guo L."/>
            <person name="Liang H."/>
            <person name="Lu P."/>
            <person name="Wu Y."/>
            <person name="Zhang Z."/>
            <person name="Ro D.K."/>
            <person name="Shang Y."/>
            <person name="Huang S."/>
            <person name="Yan J."/>
        </authorList>
    </citation>
    <scope>NUCLEOTIDE SEQUENCE [LARGE SCALE GENOMIC DNA]</scope>
    <source>
        <strain evidence="3">Ta-2019</strain>
    </source>
</reference>
<keyword evidence="4" id="KW-1185">Reference proteome</keyword>
<dbReference type="Pfam" id="PF07887">
    <property type="entry name" value="Calmodulin_bind"/>
    <property type="match status" value="1"/>
</dbReference>
<protein>
    <recommendedName>
        <fullName evidence="2">Calmodulin binding protein-like N-terminal domain-containing protein</fullName>
    </recommendedName>
</protein>
<proteinExistence type="predicted"/>
<feature type="non-terminal residue" evidence="3">
    <location>
        <position position="242"/>
    </location>
</feature>
<name>A0AA38C4L4_TAXCH</name>
<dbReference type="GO" id="GO:0080142">
    <property type="term" value="P:regulation of salicylic acid biosynthetic process"/>
    <property type="evidence" value="ECO:0007669"/>
    <property type="project" value="TreeGrafter"/>
</dbReference>
<dbReference type="OMA" id="IEGEQCC"/>
<evidence type="ECO:0000259" key="2">
    <source>
        <dbReference type="Pfam" id="PF07887"/>
    </source>
</evidence>
<dbReference type="AlphaFoldDB" id="A0AA38C4L4"/>
<dbReference type="Proteomes" id="UP000824469">
    <property type="component" value="Unassembled WGS sequence"/>
</dbReference>
<evidence type="ECO:0000256" key="1">
    <source>
        <dbReference type="SAM" id="MobiDB-lite"/>
    </source>
</evidence>
<comment type="caution">
    <text evidence="3">The sequence shown here is derived from an EMBL/GenBank/DDBJ whole genome shotgun (WGS) entry which is preliminary data.</text>
</comment>